<evidence type="ECO:0000256" key="1">
    <source>
        <dbReference type="ARBA" id="ARBA00001974"/>
    </source>
</evidence>
<evidence type="ECO:0000256" key="5">
    <source>
        <dbReference type="ARBA" id="ARBA00022827"/>
    </source>
</evidence>
<dbReference type="Pfam" id="PF07992">
    <property type="entry name" value="Pyr_redox_2"/>
    <property type="match status" value="1"/>
</dbReference>
<reference evidence="7" key="1">
    <citation type="journal article" date="2023" name="Mol. Biol. Evol.">
        <title>Third-Generation Sequencing Reveals the Adaptive Role of the Epigenome in Three Deep-Sea Polychaetes.</title>
        <authorList>
            <person name="Perez M."/>
            <person name="Aroh O."/>
            <person name="Sun Y."/>
            <person name="Lan Y."/>
            <person name="Juniper S.K."/>
            <person name="Young C.R."/>
            <person name="Angers B."/>
            <person name="Qian P.Y."/>
        </authorList>
    </citation>
    <scope>NUCLEOTIDE SEQUENCE</scope>
    <source>
        <strain evidence="7">P08H-3</strain>
    </source>
</reference>
<dbReference type="PRINTS" id="PR00368">
    <property type="entry name" value="FADPNR"/>
</dbReference>
<dbReference type="PANTHER" id="PTHR43429:SF2">
    <property type="entry name" value="PYRIDINE NUCLEOTIDE-DISULFIDE OXIDOREDUCTASE DOMAIN-CONTAINING PROTEIN 1"/>
    <property type="match status" value="1"/>
</dbReference>
<feature type="domain" description="FAD/NAD(P)-binding" evidence="6">
    <location>
        <begin position="255"/>
        <end position="347"/>
    </location>
</feature>
<evidence type="ECO:0000256" key="4">
    <source>
        <dbReference type="ARBA" id="ARBA00022630"/>
    </source>
</evidence>
<dbReference type="InterPro" id="IPR050260">
    <property type="entry name" value="FAD-bd_OxRdtase"/>
</dbReference>
<evidence type="ECO:0000259" key="6">
    <source>
        <dbReference type="Pfam" id="PF07992"/>
    </source>
</evidence>
<dbReference type="InterPro" id="IPR036188">
    <property type="entry name" value="FAD/NAD-bd_sf"/>
</dbReference>
<comment type="cofactor">
    <cofactor evidence="1">
        <name>FAD</name>
        <dbReference type="ChEBI" id="CHEBI:57692"/>
    </cofactor>
</comment>
<name>A0AAD9NDB1_9ANNE</name>
<dbReference type="Gene3D" id="3.30.390.30">
    <property type="match status" value="1"/>
</dbReference>
<dbReference type="InterPro" id="IPR023753">
    <property type="entry name" value="FAD/NAD-binding_dom"/>
</dbReference>
<gene>
    <name evidence="7" type="ORF">LSH36_87g02048</name>
</gene>
<dbReference type="InterPro" id="IPR016156">
    <property type="entry name" value="FAD/NAD-linked_Rdtase_dimer_sf"/>
</dbReference>
<proteinExistence type="inferred from homology"/>
<protein>
    <recommendedName>
        <fullName evidence="3">Pyridine nucleotide-disulfide oxidoreductase domain-containing protein 1</fullName>
    </recommendedName>
</protein>
<keyword evidence="8" id="KW-1185">Reference proteome</keyword>
<dbReference type="EMBL" id="JAODUP010000087">
    <property type="protein sequence ID" value="KAK2163014.1"/>
    <property type="molecule type" value="Genomic_DNA"/>
</dbReference>
<sequence>MADGGDQRVSPSCDVMSFKYIVIGGGIAGVTCAETLSPLCPTDSILLLTASPLIKAVTNYRKVTRTLEQFDVEERPMFELGETFPNIVVKHQKVAELNSHTKMFQKRLKNASRILIIGNGGIATELVYEIEGCEVIWAIKDSSITSTFIDPGAARFFQPILQQSKLPSEGPLKRTKYIINDDVTDVNSFEESAHLPDTPGSALGPDWHEGLSMKGKKQVSHQVHVVYDVEVTCMLSPDEVKQSRLKTEMLFEKEEQDQWPVYVKLTNNNVYGCDFIVSATGVVPNKHPFVDGGQLSTCEEDGGINVNDKMQTSVEDIYAAGDVCHANWVRSPFWMQMRLWSQARQMGAHAAQCMVADSSGENITLDFCFELFAHVTKFFNYKVVLLGRFNGQGLGEDQELLVRVSEGSQNSVKIRNNISDWMHTNGSILQGTWFGPVAFIILVSDQLPSCWIHKFVDDVTFSESLMHPELRKEYIKVILKNGRMHGALMIGDTDMEETFENLILNGMDLTAFKEDLLNPNIDIEDFFD</sequence>
<evidence type="ECO:0000313" key="8">
    <source>
        <dbReference type="Proteomes" id="UP001208570"/>
    </source>
</evidence>
<keyword evidence="5" id="KW-0274">FAD</keyword>
<accession>A0AAD9NDB1</accession>
<dbReference type="SUPFAM" id="SSF51905">
    <property type="entry name" value="FAD/NAD(P)-binding domain"/>
    <property type="match status" value="1"/>
</dbReference>
<evidence type="ECO:0000313" key="7">
    <source>
        <dbReference type="EMBL" id="KAK2163014.1"/>
    </source>
</evidence>
<comment type="similarity">
    <text evidence="2">Belongs to the class-I pyridine nucleotide-disulfide oxidoreductase family. PYROXD1 subfamily.</text>
</comment>
<dbReference type="GO" id="GO:0016491">
    <property type="term" value="F:oxidoreductase activity"/>
    <property type="evidence" value="ECO:0007669"/>
    <property type="project" value="InterPro"/>
</dbReference>
<dbReference type="Gene3D" id="3.50.50.60">
    <property type="entry name" value="FAD/NAD(P)-binding domain"/>
    <property type="match status" value="1"/>
</dbReference>
<dbReference type="Proteomes" id="UP001208570">
    <property type="component" value="Unassembled WGS sequence"/>
</dbReference>
<dbReference type="AlphaFoldDB" id="A0AAD9NDB1"/>
<evidence type="ECO:0000256" key="3">
    <source>
        <dbReference type="ARBA" id="ARBA00018240"/>
    </source>
</evidence>
<comment type="caution">
    <text evidence="7">The sequence shown here is derived from an EMBL/GenBank/DDBJ whole genome shotgun (WGS) entry which is preliminary data.</text>
</comment>
<evidence type="ECO:0000256" key="2">
    <source>
        <dbReference type="ARBA" id="ARBA00008147"/>
    </source>
</evidence>
<organism evidence="7 8">
    <name type="scientific">Paralvinella palmiformis</name>
    <dbReference type="NCBI Taxonomy" id="53620"/>
    <lineage>
        <taxon>Eukaryota</taxon>
        <taxon>Metazoa</taxon>
        <taxon>Spiralia</taxon>
        <taxon>Lophotrochozoa</taxon>
        <taxon>Annelida</taxon>
        <taxon>Polychaeta</taxon>
        <taxon>Sedentaria</taxon>
        <taxon>Canalipalpata</taxon>
        <taxon>Terebellida</taxon>
        <taxon>Terebelliformia</taxon>
        <taxon>Alvinellidae</taxon>
        <taxon>Paralvinella</taxon>
    </lineage>
</organism>
<dbReference type="PANTHER" id="PTHR43429">
    <property type="entry name" value="PYRIDINE NUCLEOTIDE-DISULFIDE OXIDOREDUCTASE DOMAIN-CONTAINING"/>
    <property type="match status" value="1"/>
</dbReference>
<keyword evidence="4" id="KW-0285">Flavoprotein</keyword>